<dbReference type="EMBL" id="JACIEK010000010">
    <property type="protein sequence ID" value="MBB3999460.1"/>
    <property type="molecule type" value="Genomic_DNA"/>
</dbReference>
<sequence length="74" mass="7684">MPNPTASPIPFLAARSPAPALWRRAMQALVRLDRHLIALGDPGAVPGPMTTRRSGDPGARPAGHEPGAVSSLLL</sequence>
<comment type="caution">
    <text evidence="2">The sequence shown here is derived from an EMBL/GenBank/DDBJ whole genome shotgun (WGS) entry which is preliminary data.</text>
</comment>
<feature type="region of interest" description="Disordered" evidence="1">
    <location>
        <begin position="40"/>
        <end position="74"/>
    </location>
</feature>
<protein>
    <submittedName>
        <fullName evidence="2">Uncharacterized protein</fullName>
    </submittedName>
</protein>
<proteinExistence type="predicted"/>
<dbReference type="RefSeq" id="WP_183201009.1">
    <property type="nucleotide sequence ID" value="NZ_JACIEK010000010.1"/>
</dbReference>
<gene>
    <name evidence="2" type="ORF">GGR04_003330</name>
</gene>
<dbReference type="AlphaFoldDB" id="A0A7W6ML66"/>
<reference evidence="2 3" key="1">
    <citation type="submission" date="2020-08" db="EMBL/GenBank/DDBJ databases">
        <title>Genomic Encyclopedia of Type Strains, Phase IV (KMG-IV): sequencing the most valuable type-strain genomes for metagenomic binning, comparative biology and taxonomic classification.</title>
        <authorList>
            <person name="Goeker M."/>
        </authorList>
    </citation>
    <scope>NUCLEOTIDE SEQUENCE [LARGE SCALE GENOMIC DNA]</scope>
    <source>
        <strain evidence="2 3">DSM 102238</strain>
    </source>
</reference>
<keyword evidence="3" id="KW-1185">Reference proteome</keyword>
<organism evidence="2 3">
    <name type="scientific">Aureimonas pseudogalii</name>
    <dbReference type="NCBI Taxonomy" id="1744844"/>
    <lineage>
        <taxon>Bacteria</taxon>
        <taxon>Pseudomonadati</taxon>
        <taxon>Pseudomonadota</taxon>
        <taxon>Alphaproteobacteria</taxon>
        <taxon>Hyphomicrobiales</taxon>
        <taxon>Aurantimonadaceae</taxon>
        <taxon>Aureimonas</taxon>
    </lineage>
</organism>
<name>A0A7W6ML66_9HYPH</name>
<accession>A0A7W6ML66</accession>
<evidence type="ECO:0000313" key="3">
    <source>
        <dbReference type="Proteomes" id="UP000542776"/>
    </source>
</evidence>
<evidence type="ECO:0000256" key="1">
    <source>
        <dbReference type="SAM" id="MobiDB-lite"/>
    </source>
</evidence>
<evidence type="ECO:0000313" key="2">
    <source>
        <dbReference type="EMBL" id="MBB3999460.1"/>
    </source>
</evidence>
<dbReference type="Proteomes" id="UP000542776">
    <property type="component" value="Unassembled WGS sequence"/>
</dbReference>